<dbReference type="RefSeq" id="WP_262400353.1">
    <property type="nucleotide sequence ID" value="NZ_JACRTB010000017.1"/>
</dbReference>
<dbReference type="InterPro" id="IPR029479">
    <property type="entry name" value="Nitroreductase"/>
</dbReference>
<proteinExistence type="inferred from homology"/>
<sequence length="181" mass="20119">MDTLLGLAQNRQSCRNFDPARPVEREKLTACLEAARLSPSACNSQPWRYIAVDEPERLPQLAACLQETGLNRFTENARAFVVVIEGRQNFTARMGGSLKNQPFSGIDIGLSVAHLILAAADQGLASCVVGWFNERKIKMLLGIPKTRRVRLVVSLGYAAGDDVLRDKDRKSFDEIVTFNHF</sequence>
<dbReference type="PANTHER" id="PTHR43673:SF10">
    <property type="entry name" value="NADH DEHYDROGENASE_NAD(P)H NITROREDUCTASE XCC3605-RELATED"/>
    <property type="match status" value="1"/>
</dbReference>
<dbReference type="Pfam" id="PF00881">
    <property type="entry name" value="Nitroreductase"/>
    <property type="match status" value="2"/>
</dbReference>
<reference evidence="4 5" key="1">
    <citation type="submission" date="2020-08" db="EMBL/GenBank/DDBJ databases">
        <title>Genome public.</title>
        <authorList>
            <person name="Liu C."/>
            <person name="Sun Q."/>
        </authorList>
    </citation>
    <scope>NUCLEOTIDE SEQUENCE [LARGE SCALE GENOMIC DNA]</scope>
    <source>
        <strain evidence="4 5">BX1</strain>
    </source>
</reference>
<evidence type="ECO:0000256" key="1">
    <source>
        <dbReference type="ARBA" id="ARBA00007118"/>
    </source>
</evidence>
<protein>
    <submittedName>
        <fullName evidence="4">Nitroreductase family protein</fullName>
    </submittedName>
</protein>
<evidence type="ECO:0000259" key="3">
    <source>
        <dbReference type="Pfam" id="PF00881"/>
    </source>
</evidence>
<dbReference type="Gene3D" id="3.40.109.10">
    <property type="entry name" value="NADH Oxidase"/>
    <property type="match status" value="1"/>
</dbReference>
<keyword evidence="5" id="KW-1185">Reference proteome</keyword>
<dbReference type="EMBL" id="JACRTB010000017">
    <property type="protein sequence ID" value="MBC8576876.1"/>
    <property type="molecule type" value="Genomic_DNA"/>
</dbReference>
<evidence type="ECO:0000313" key="5">
    <source>
        <dbReference type="Proteomes" id="UP000658131"/>
    </source>
</evidence>
<dbReference type="PANTHER" id="PTHR43673">
    <property type="entry name" value="NAD(P)H NITROREDUCTASE YDGI-RELATED"/>
    <property type="match status" value="1"/>
</dbReference>
<comment type="similarity">
    <text evidence="1">Belongs to the nitroreductase family.</text>
</comment>
<organism evidence="4 5">
    <name type="scientific">Yanshouia hominis</name>
    <dbReference type="NCBI Taxonomy" id="2763673"/>
    <lineage>
        <taxon>Bacteria</taxon>
        <taxon>Bacillati</taxon>
        <taxon>Bacillota</taxon>
        <taxon>Clostridia</taxon>
        <taxon>Eubacteriales</taxon>
        <taxon>Oscillospiraceae</taxon>
        <taxon>Yanshouia</taxon>
    </lineage>
</organism>
<keyword evidence="2" id="KW-0560">Oxidoreductase</keyword>
<gene>
    <name evidence="4" type="ORF">H8717_10735</name>
</gene>
<accession>A0ABR7NKE0</accession>
<name>A0ABR7NKE0_9FIRM</name>
<evidence type="ECO:0000256" key="2">
    <source>
        <dbReference type="ARBA" id="ARBA00023002"/>
    </source>
</evidence>
<dbReference type="InterPro" id="IPR000415">
    <property type="entry name" value="Nitroreductase-like"/>
</dbReference>
<feature type="domain" description="Nitroreductase" evidence="3">
    <location>
        <begin position="9"/>
        <end position="61"/>
    </location>
</feature>
<feature type="domain" description="Nitroreductase" evidence="3">
    <location>
        <begin position="68"/>
        <end position="157"/>
    </location>
</feature>
<evidence type="ECO:0000313" key="4">
    <source>
        <dbReference type="EMBL" id="MBC8576876.1"/>
    </source>
</evidence>
<dbReference type="Proteomes" id="UP000658131">
    <property type="component" value="Unassembled WGS sequence"/>
</dbReference>
<dbReference type="SUPFAM" id="SSF55469">
    <property type="entry name" value="FMN-dependent nitroreductase-like"/>
    <property type="match status" value="1"/>
</dbReference>
<comment type="caution">
    <text evidence="4">The sequence shown here is derived from an EMBL/GenBank/DDBJ whole genome shotgun (WGS) entry which is preliminary data.</text>
</comment>